<dbReference type="Gene3D" id="3.40.630.30">
    <property type="match status" value="1"/>
</dbReference>
<evidence type="ECO:0000313" key="5">
    <source>
        <dbReference type="Proteomes" id="UP000215694"/>
    </source>
</evidence>
<dbReference type="InterPro" id="IPR000182">
    <property type="entry name" value="GNAT_dom"/>
</dbReference>
<feature type="domain" description="N-acetyltransferase" evidence="3">
    <location>
        <begin position="3"/>
        <end position="172"/>
    </location>
</feature>
<dbReference type="PANTHER" id="PTHR43420">
    <property type="entry name" value="ACETYLTRANSFERASE"/>
    <property type="match status" value="1"/>
</dbReference>
<dbReference type="InterPro" id="IPR050680">
    <property type="entry name" value="YpeA/RimI_acetyltransf"/>
</dbReference>
<evidence type="ECO:0000259" key="3">
    <source>
        <dbReference type="PROSITE" id="PS51186"/>
    </source>
</evidence>
<dbReference type="SUPFAM" id="SSF55729">
    <property type="entry name" value="Acyl-CoA N-acyltransferases (Nat)"/>
    <property type="match status" value="1"/>
</dbReference>
<accession>A0A371J3G6</accession>
<organism evidence="4 5">
    <name type="scientific">Romboutsia weinsteinii</name>
    <dbReference type="NCBI Taxonomy" id="2020949"/>
    <lineage>
        <taxon>Bacteria</taxon>
        <taxon>Bacillati</taxon>
        <taxon>Bacillota</taxon>
        <taxon>Clostridia</taxon>
        <taxon>Peptostreptococcales</taxon>
        <taxon>Peptostreptococcaceae</taxon>
        <taxon>Romboutsia</taxon>
    </lineage>
</organism>
<keyword evidence="1 4" id="KW-0808">Transferase</keyword>
<dbReference type="Pfam" id="PF00583">
    <property type="entry name" value="Acetyltransf_1"/>
    <property type="match status" value="1"/>
</dbReference>
<dbReference type="InterPro" id="IPR016181">
    <property type="entry name" value="Acyl_CoA_acyltransferase"/>
</dbReference>
<evidence type="ECO:0000313" key="4">
    <source>
        <dbReference type="EMBL" id="RDY27275.1"/>
    </source>
</evidence>
<reference evidence="4 5" key="1">
    <citation type="journal article" date="2017" name="Genome Announc.">
        <title>Draft Genome Sequence of Romboutsia weinsteinii sp. nov. Strain CCRI-19649(T) Isolated from Surface Water.</title>
        <authorList>
            <person name="Maheux A.F."/>
            <person name="Boudreau D.K."/>
            <person name="Berube E."/>
            <person name="Boissinot M."/>
            <person name="Cantin P."/>
            <person name="Raymond F."/>
            <person name="Corbeil J."/>
            <person name="Omar R.F."/>
            <person name="Bergeron M.G."/>
        </authorList>
    </citation>
    <scope>NUCLEOTIDE SEQUENCE [LARGE SCALE GENOMIC DNA]</scope>
    <source>
        <strain evidence="4 5">CCRI-19649</strain>
    </source>
</reference>
<dbReference type="CDD" id="cd04301">
    <property type="entry name" value="NAT_SF"/>
    <property type="match status" value="1"/>
</dbReference>
<keyword evidence="2" id="KW-0012">Acyltransferase</keyword>
<proteinExistence type="predicted"/>
<dbReference type="GO" id="GO:0016747">
    <property type="term" value="F:acyltransferase activity, transferring groups other than amino-acyl groups"/>
    <property type="evidence" value="ECO:0007669"/>
    <property type="project" value="InterPro"/>
</dbReference>
<evidence type="ECO:0000256" key="2">
    <source>
        <dbReference type="ARBA" id="ARBA00023315"/>
    </source>
</evidence>
<dbReference type="Proteomes" id="UP000215694">
    <property type="component" value="Unassembled WGS sequence"/>
</dbReference>
<keyword evidence="5" id="KW-1185">Reference proteome</keyword>
<dbReference type="RefSeq" id="WP_094368318.1">
    <property type="nucleotide sequence ID" value="NZ_NOJY02000014.1"/>
</dbReference>
<sequence>MSIIIEQGIKEDIDELAMLYDDLNDYLQKGTNYPGWLKGIYPIREDATEGIKSKGLYAAKEKGKIVGSFILSHKPESAYDKVNWKTDDDYSRILVVYTFVVHPAYLKKGLGKMMIDFIIQYGVENNMKSIRLDVYEKNIPAIKLYEKCGFSYVDTVDLGLSNHGLDWFKLYEKVLQK</sequence>
<dbReference type="AlphaFoldDB" id="A0A371J3G6"/>
<evidence type="ECO:0000256" key="1">
    <source>
        <dbReference type="ARBA" id="ARBA00022679"/>
    </source>
</evidence>
<comment type="caution">
    <text evidence="4">The sequence shown here is derived from an EMBL/GenBank/DDBJ whole genome shotgun (WGS) entry which is preliminary data.</text>
</comment>
<dbReference type="EMBL" id="NOJY02000014">
    <property type="protein sequence ID" value="RDY27275.1"/>
    <property type="molecule type" value="Genomic_DNA"/>
</dbReference>
<protein>
    <submittedName>
        <fullName evidence="4">GNAT family N-acetyltransferase</fullName>
    </submittedName>
</protein>
<dbReference type="PANTHER" id="PTHR43420:SF47">
    <property type="entry name" value="N-ACETYLTRANSFERASE DOMAIN-CONTAINING PROTEIN"/>
    <property type="match status" value="1"/>
</dbReference>
<gene>
    <name evidence="4" type="ORF">CHL78_009810</name>
</gene>
<dbReference type="PROSITE" id="PS51186">
    <property type="entry name" value="GNAT"/>
    <property type="match status" value="1"/>
</dbReference>
<dbReference type="OrthoDB" id="357176at2"/>
<name>A0A371J3G6_9FIRM</name>